<dbReference type="InterPro" id="IPR027417">
    <property type="entry name" value="P-loop_NTPase"/>
</dbReference>
<reference evidence="12 13" key="1">
    <citation type="submission" date="2021-01" db="EMBL/GenBank/DDBJ databases">
        <title>Isolation and description of Catonella massiliensis sp. nov., a novel Catonella species, isolated from a stable periodontitis subject.</title>
        <authorList>
            <person name="Antezack A."/>
            <person name="Boxberger M."/>
            <person name="La Scola B."/>
            <person name="Monnet-Corti V."/>
        </authorList>
    </citation>
    <scope>NUCLEOTIDE SEQUENCE [LARGE SCALE GENOMIC DNA]</scope>
    <source>
        <strain evidence="12 13">Marseille-Q4567</strain>
    </source>
</reference>
<keyword evidence="13" id="KW-1185">Reference proteome</keyword>
<evidence type="ECO:0000256" key="4">
    <source>
        <dbReference type="ARBA" id="ARBA00022605"/>
    </source>
</evidence>
<evidence type="ECO:0000256" key="1">
    <source>
        <dbReference type="ARBA" id="ARBA00004842"/>
    </source>
</evidence>
<dbReference type="Gene3D" id="3.40.50.300">
    <property type="entry name" value="P-loop containing nucleotide triphosphate hydrolases"/>
    <property type="match status" value="1"/>
</dbReference>
<gene>
    <name evidence="11" type="primary">aroK</name>
    <name evidence="12" type="ORF">JJN12_03240</name>
</gene>
<feature type="binding site" evidence="11">
    <location>
        <position position="15"/>
    </location>
    <ligand>
        <name>Mg(2+)</name>
        <dbReference type="ChEBI" id="CHEBI:18420"/>
    </ligand>
</feature>
<proteinExistence type="inferred from homology"/>
<dbReference type="PANTHER" id="PTHR21087">
    <property type="entry name" value="SHIKIMATE KINASE"/>
    <property type="match status" value="1"/>
</dbReference>
<protein>
    <recommendedName>
        <fullName evidence="3 11">Shikimate kinase</fullName>
        <shortName evidence="11">SK</shortName>
        <ecNumber evidence="3 11">2.7.1.71</ecNumber>
    </recommendedName>
</protein>
<feature type="binding site" evidence="11">
    <location>
        <position position="57"/>
    </location>
    <ligand>
        <name>substrate</name>
    </ligand>
</feature>
<comment type="caution">
    <text evidence="11">Lacks conserved residue(s) required for the propagation of feature annotation.</text>
</comment>
<evidence type="ECO:0000256" key="7">
    <source>
        <dbReference type="ARBA" id="ARBA00022777"/>
    </source>
</evidence>
<feature type="binding site" evidence="11">
    <location>
        <begin position="11"/>
        <end position="16"/>
    </location>
    <ligand>
        <name>ATP</name>
        <dbReference type="ChEBI" id="CHEBI:30616"/>
    </ligand>
</feature>
<comment type="pathway">
    <text evidence="1 11">Metabolic intermediate biosynthesis; chorismate biosynthesis; chorismate from D-erythrose 4-phosphate and phosphoenolpyruvate: step 5/7.</text>
</comment>
<dbReference type="RefSeq" id="WP_208428351.1">
    <property type="nucleotide sequence ID" value="NZ_JAEPRJ010000001.1"/>
</dbReference>
<name>A0ABS1IY41_9FIRM</name>
<keyword evidence="4 11" id="KW-0028">Amino-acid biosynthesis</keyword>
<dbReference type="HAMAP" id="MF_00109">
    <property type="entry name" value="Shikimate_kinase"/>
    <property type="match status" value="1"/>
</dbReference>
<keyword evidence="11" id="KW-0460">Magnesium</keyword>
<evidence type="ECO:0000313" key="13">
    <source>
        <dbReference type="Proteomes" id="UP000604730"/>
    </source>
</evidence>
<dbReference type="GO" id="GO:0016301">
    <property type="term" value="F:kinase activity"/>
    <property type="evidence" value="ECO:0007669"/>
    <property type="project" value="UniProtKB-KW"/>
</dbReference>
<sequence length="167" mass="18422">MMNIVLIGFMGSGKTTVGRALSAKSDMEFLDTDALIESKEDCKISTIFTEKGEAHFRALENAALKSLAVTKDKVISTGGGIVSSHNNRELLKKAGKVIYLRVSPETVIKRLEGDISRPLLMGEDKLSRVEELLSLRRALYESTADRIIDVDDLSVEEIVDSIMKDFT</sequence>
<comment type="subunit">
    <text evidence="11">Monomer.</text>
</comment>
<dbReference type="EC" id="2.7.1.71" evidence="3 11"/>
<organism evidence="12 13">
    <name type="scientific">Catonella massiliensis</name>
    <dbReference type="NCBI Taxonomy" id="2799636"/>
    <lineage>
        <taxon>Bacteria</taxon>
        <taxon>Bacillati</taxon>
        <taxon>Bacillota</taxon>
        <taxon>Clostridia</taxon>
        <taxon>Lachnospirales</taxon>
        <taxon>Lachnospiraceae</taxon>
        <taxon>Catonella</taxon>
    </lineage>
</organism>
<comment type="function">
    <text evidence="11">Catalyzes the specific phosphorylation of the 3-hydroxyl group of shikimic acid using ATP as a cosubstrate.</text>
</comment>
<evidence type="ECO:0000256" key="9">
    <source>
        <dbReference type="ARBA" id="ARBA00023141"/>
    </source>
</evidence>
<dbReference type="CDD" id="cd00464">
    <property type="entry name" value="SK"/>
    <property type="match status" value="1"/>
</dbReference>
<keyword evidence="6 11" id="KW-0547">Nucleotide-binding</keyword>
<dbReference type="InterPro" id="IPR031322">
    <property type="entry name" value="Shikimate/glucono_kinase"/>
</dbReference>
<dbReference type="InterPro" id="IPR023000">
    <property type="entry name" value="Shikimate_kinase_CS"/>
</dbReference>
<keyword evidence="11" id="KW-0479">Metal-binding</keyword>
<evidence type="ECO:0000256" key="2">
    <source>
        <dbReference type="ARBA" id="ARBA00006997"/>
    </source>
</evidence>
<keyword evidence="9 11" id="KW-0057">Aromatic amino acid biosynthesis</keyword>
<dbReference type="Pfam" id="PF01202">
    <property type="entry name" value="SKI"/>
    <property type="match status" value="1"/>
</dbReference>
<comment type="similarity">
    <text evidence="2 11">Belongs to the shikimate kinase family.</text>
</comment>
<evidence type="ECO:0000256" key="11">
    <source>
        <dbReference type="HAMAP-Rule" id="MF_00109"/>
    </source>
</evidence>
<evidence type="ECO:0000313" key="12">
    <source>
        <dbReference type="EMBL" id="MBK5896802.1"/>
    </source>
</evidence>
<keyword evidence="7 11" id="KW-0418">Kinase</keyword>
<keyword evidence="11" id="KW-0963">Cytoplasm</keyword>
<feature type="binding site" evidence="11">
    <location>
        <position position="33"/>
    </location>
    <ligand>
        <name>substrate</name>
    </ligand>
</feature>
<dbReference type="InterPro" id="IPR000623">
    <property type="entry name" value="Shikimate_kinase/TSH1"/>
</dbReference>
<comment type="subcellular location">
    <subcellularLocation>
        <location evidence="11">Cytoplasm</location>
    </subcellularLocation>
</comment>
<feature type="binding site" evidence="11">
    <location>
        <position position="136"/>
    </location>
    <ligand>
        <name>substrate</name>
    </ligand>
</feature>
<dbReference type="PANTHER" id="PTHR21087:SF16">
    <property type="entry name" value="SHIKIMATE KINASE 1, CHLOROPLASTIC"/>
    <property type="match status" value="1"/>
</dbReference>
<dbReference type="PRINTS" id="PR01100">
    <property type="entry name" value="SHIKIMTKNASE"/>
</dbReference>
<evidence type="ECO:0000256" key="8">
    <source>
        <dbReference type="ARBA" id="ARBA00022840"/>
    </source>
</evidence>
<dbReference type="Proteomes" id="UP000604730">
    <property type="component" value="Unassembled WGS sequence"/>
</dbReference>
<comment type="catalytic activity">
    <reaction evidence="10 11">
        <text>shikimate + ATP = 3-phosphoshikimate + ADP + H(+)</text>
        <dbReference type="Rhea" id="RHEA:13121"/>
        <dbReference type="ChEBI" id="CHEBI:15378"/>
        <dbReference type="ChEBI" id="CHEBI:30616"/>
        <dbReference type="ChEBI" id="CHEBI:36208"/>
        <dbReference type="ChEBI" id="CHEBI:145989"/>
        <dbReference type="ChEBI" id="CHEBI:456216"/>
        <dbReference type="EC" id="2.7.1.71"/>
    </reaction>
</comment>
<evidence type="ECO:0000256" key="6">
    <source>
        <dbReference type="ARBA" id="ARBA00022741"/>
    </source>
</evidence>
<dbReference type="EMBL" id="JAEPRJ010000001">
    <property type="protein sequence ID" value="MBK5896802.1"/>
    <property type="molecule type" value="Genomic_DNA"/>
</dbReference>
<feature type="binding site" evidence="11">
    <location>
        <position position="117"/>
    </location>
    <ligand>
        <name>ATP</name>
        <dbReference type="ChEBI" id="CHEBI:30616"/>
    </ligand>
</feature>
<feature type="binding site" evidence="11">
    <location>
        <position position="79"/>
    </location>
    <ligand>
        <name>substrate</name>
    </ligand>
</feature>
<keyword evidence="5 11" id="KW-0808">Transferase</keyword>
<keyword evidence="8 11" id="KW-0067">ATP-binding</keyword>
<evidence type="ECO:0000256" key="5">
    <source>
        <dbReference type="ARBA" id="ARBA00022679"/>
    </source>
</evidence>
<dbReference type="SUPFAM" id="SSF52540">
    <property type="entry name" value="P-loop containing nucleoside triphosphate hydrolases"/>
    <property type="match status" value="1"/>
</dbReference>
<accession>A0ABS1IY41</accession>
<comment type="cofactor">
    <cofactor evidence="11">
        <name>Mg(2+)</name>
        <dbReference type="ChEBI" id="CHEBI:18420"/>
    </cofactor>
    <text evidence="11">Binds 1 Mg(2+) ion per subunit.</text>
</comment>
<evidence type="ECO:0000256" key="3">
    <source>
        <dbReference type="ARBA" id="ARBA00012154"/>
    </source>
</evidence>
<dbReference type="PROSITE" id="PS01128">
    <property type="entry name" value="SHIKIMATE_KINASE"/>
    <property type="match status" value="1"/>
</dbReference>
<comment type="caution">
    <text evidence="12">The sequence shown here is derived from an EMBL/GenBank/DDBJ whole genome shotgun (WGS) entry which is preliminary data.</text>
</comment>
<evidence type="ECO:0000256" key="10">
    <source>
        <dbReference type="ARBA" id="ARBA00048567"/>
    </source>
</evidence>